<feature type="repeat" description="TPR" evidence="4">
    <location>
        <begin position="186"/>
        <end position="219"/>
    </location>
</feature>
<keyword evidence="10" id="KW-1185">Reference proteome</keyword>
<dbReference type="EMBL" id="BBWV01000004">
    <property type="protein sequence ID" value="GAO44998.1"/>
    <property type="molecule type" value="Genomic_DNA"/>
</dbReference>
<feature type="chain" id="PRO_5002430272" description="histidine kinase" evidence="7">
    <location>
        <begin position="22"/>
        <end position="609"/>
    </location>
</feature>
<keyword evidence="9" id="KW-0418">Kinase</keyword>
<evidence type="ECO:0000256" key="5">
    <source>
        <dbReference type="SAM" id="Coils"/>
    </source>
</evidence>
<dbReference type="InterPro" id="IPR019734">
    <property type="entry name" value="TPR_rpt"/>
</dbReference>
<dbReference type="Pfam" id="PF02518">
    <property type="entry name" value="HATPase_c"/>
    <property type="match status" value="1"/>
</dbReference>
<dbReference type="CDD" id="cd00075">
    <property type="entry name" value="HATPase"/>
    <property type="match status" value="1"/>
</dbReference>
<dbReference type="Pfam" id="PF13181">
    <property type="entry name" value="TPR_8"/>
    <property type="match status" value="2"/>
</dbReference>
<dbReference type="AlphaFoldDB" id="A0A0E9N5B3"/>
<comment type="catalytic activity">
    <reaction evidence="1">
        <text>ATP + protein L-histidine = ADP + protein N-phospho-L-histidine.</text>
        <dbReference type="EC" id="2.7.13.3"/>
    </reaction>
</comment>
<dbReference type="PANTHER" id="PTHR43547">
    <property type="entry name" value="TWO-COMPONENT HISTIDINE KINASE"/>
    <property type="match status" value="1"/>
</dbReference>
<accession>A0A0E9N5B3</accession>
<keyword evidence="4" id="KW-0802">TPR repeat</keyword>
<dbReference type="InterPro" id="IPR003661">
    <property type="entry name" value="HisK_dim/P_dom"/>
</dbReference>
<dbReference type="InterPro" id="IPR036097">
    <property type="entry name" value="HisK_dim/P_sf"/>
</dbReference>
<evidence type="ECO:0000259" key="8">
    <source>
        <dbReference type="PROSITE" id="PS50109"/>
    </source>
</evidence>
<dbReference type="Pfam" id="PF00512">
    <property type="entry name" value="HisKA"/>
    <property type="match status" value="1"/>
</dbReference>
<feature type="domain" description="Histidine kinase" evidence="8">
    <location>
        <begin position="396"/>
        <end position="609"/>
    </location>
</feature>
<gene>
    <name evidence="9" type="ORF">FPE01S_04_02410</name>
</gene>
<dbReference type="Gene3D" id="3.30.565.10">
    <property type="entry name" value="Histidine kinase-like ATPase, C-terminal domain"/>
    <property type="match status" value="1"/>
</dbReference>
<evidence type="ECO:0000313" key="9">
    <source>
        <dbReference type="EMBL" id="GAO44998.1"/>
    </source>
</evidence>
<dbReference type="InterPro" id="IPR004358">
    <property type="entry name" value="Sig_transdc_His_kin-like_C"/>
</dbReference>
<dbReference type="SUPFAM" id="SSF48452">
    <property type="entry name" value="TPR-like"/>
    <property type="match status" value="1"/>
</dbReference>
<dbReference type="SUPFAM" id="SSF47384">
    <property type="entry name" value="Homodimeric domain of signal transducing histidine kinase"/>
    <property type="match status" value="1"/>
</dbReference>
<dbReference type="Gene3D" id="1.10.287.130">
    <property type="match status" value="1"/>
</dbReference>
<keyword evidence="3" id="KW-0597">Phosphoprotein</keyword>
<dbReference type="GO" id="GO:0000155">
    <property type="term" value="F:phosphorelay sensor kinase activity"/>
    <property type="evidence" value="ECO:0007669"/>
    <property type="project" value="InterPro"/>
</dbReference>
<dbReference type="PANTHER" id="PTHR43547:SF2">
    <property type="entry name" value="HYBRID SIGNAL TRANSDUCTION HISTIDINE KINASE C"/>
    <property type="match status" value="1"/>
</dbReference>
<dbReference type="InterPro" id="IPR003594">
    <property type="entry name" value="HATPase_dom"/>
</dbReference>
<reference evidence="9 10" key="1">
    <citation type="submission" date="2015-04" db="EMBL/GenBank/DDBJ databases">
        <title>Whole genome shotgun sequence of Flavihumibacter petaseus NBRC 106054.</title>
        <authorList>
            <person name="Miyazawa S."/>
            <person name="Hosoyama A."/>
            <person name="Hashimoto M."/>
            <person name="Noguchi M."/>
            <person name="Tsuchikane K."/>
            <person name="Ohji S."/>
            <person name="Yamazoe A."/>
            <person name="Ichikawa N."/>
            <person name="Kimura A."/>
            <person name="Fujita N."/>
        </authorList>
    </citation>
    <scope>NUCLEOTIDE SEQUENCE [LARGE SCALE GENOMIC DNA]</scope>
    <source>
        <strain evidence="9 10">NBRC 106054</strain>
    </source>
</reference>
<evidence type="ECO:0000256" key="2">
    <source>
        <dbReference type="ARBA" id="ARBA00012438"/>
    </source>
</evidence>
<protein>
    <recommendedName>
        <fullName evidence="2">histidine kinase</fullName>
        <ecNumber evidence="2">2.7.13.3</ecNumber>
    </recommendedName>
</protein>
<dbReference type="InterPro" id="IPR036890">
    <property type="entry name" value="HATPase_C_sf"/>
</dbReference>
<organism evidence="9 10">
    <name type="scientific">Flavihumibacter petaseus NBRC 106054</name>
    <dbReference type="NCBI Taxonomy" id="1220578"/>
    <lineage>
        <taxon>Bacteria</taxon>
        <taxon>Pseudomonadati</taxon>
        <taxon>Bacteroidota</taxon>
        <taxon>Chitinophagia</taxon>
        <taxon>Chitinophagales</taxon>
        <taxon>Chitinophagaceae</taxon>
        <taxon>Flavihumibacter</taxon>
    </lineage>
</organism>
<dbReference type="SMART" id="SM00388">
    <property type="entry name" value="HisKA"/>
    <property type="match status" value="1"/>
</dbReference>
<keyword evidence="5" id="KW-0175">Coiled coil</keyword>
<keyword evidence="7" id="KW-0732">Signal</keyword>
<keyword evidence="6" id="KW-1133">Transmembrane helix</keyword>
<evidence type="ECO:0000256" key="3">
    <source>
        <dbReference type="ARBA" id="ARBA00022553"/>
    </source>
</evidence>
<sequence length="609" mass="69069">MKYVLIIILSLSGLARSWAQAVDTIYLKRLYDRTVDFSEDKLDSFLVNATYIEKQAESLHFAPGKILGLRLRGLHSDLSGNYDEAIRYQLAGLKLARDGGYAEYEISALSDLAIIYTEIKQPEKAKQVYLECLKLTEKRGEIASIISGYSNMGAIYNILNRTDSALHYLIVARSMSDKYKQTKALSFIYNNTGNVYFKRKEFEKALGYFQMNMSRHSDGATPADLWIDYLNIGDCFIELKQYDSAVYYTEGSLRLSMQLESKSKEADSYSLMAKLYERLGQYKKAYQFQKQWYQLDTALVNEESNRNIAEMQERYHSSERDKQNRLLMATVQQEKLRSRYLSYMMLAAVVIGILIGTFLLIYRRSNRKLKETNQVINRQKEKLLALNQEKNSLLSIVSHDLSTPFASIQMWSQLLERDLAANQLTALSNIKDSALSGERLIRHILEIEKKGTGKDQLELEEINLGAFLEHVCNSQRKIAQAKEISVEFQKDPGEHYLLTDQELLRRIMDNLLSNAIKFSAPSTTVLVSLSAFPDAFEIAVTDEGPGISEEDQSRLFTKYGTLSSRPTGGEYSTGLGLSIVKRLVSELNGSVSLTSVPGVGSTFTVRLAH</sequence>
<dbReference type="CDD" id="cd00082">
    <property type="entry name" value="HisKA"/>
    <property type="match status" value="1"/>
</dbReference>
<dbReference type="PROSITE" id="PS50005">
    <property type="entry name" value="TPR"/>
    <property type="match status" value="1"/>
</dbReference>
<dbReference type="InterPro" id="IPR005467">
    <property type="entry name" value="His_kinase_dom"/>
</dbReference>
<dbReference type="RefSeq" id="WP_046370982.1">
    <property type="nucleotide sequence ID" value="NZ_BBWV01000004.1"/>
</dbReference>
<dbReference type="InterPro" id="IPR011990">
    <property type="entry name" value="TPR-like_helical_dom_sf"/>
</dbReference>
<feature type="signal peptide" evidence="7">
    <location>
        <begin position="1"/>
        <end position="21"/>
    </location>
</feature>
<dbReference type="Proteomes" id="UP000033121">
    <property type="component" value="Unassembled WGS sequence"/>
</dbReference>
<evidence type="ECO:0000313" key="10">
    <source>
        <dbReference type="Proteomes" id="UP000033121"/>
    </source>
</evidence>
<feature type="transmembrane region" description="Helical" evidence="6">
    <location>
        <begin position="340"/>
        <end position="362"/>
    </location>
</feature>
<keyword evidence="6" id="KW-0812">Transmembrane</keyword>
<dbReference type="PROSITE" id="PS50109">
    <property type="entry name" value="HIS_KIN"/>
    <property type="match status" value="1"/>
</dbReference>
<evidence type="ECO:0000256" key="4">
    <source>
        <dbReference type="PROSITE-ProRule" id="PRU00339"/>
    </source>
</evidence>
<dbReference type="SMART" id="SM00028">
    <property type="entry name" value="TPR"/>
    <property type="match status" value="6"/>
</dbReference>
<comment type="caution">
    <text evidence="9">The sequence shown here is derived from an EMBL/GenBank/DDBJ whole genome shotgun (WGS) entry which is preliminary data.</text>
</comment>
<dbReference type="SUPFAM" id="SSF55874">
    <property type="entry name" value="ATPase domain of HSP90 chaperone/DNA topoisomerase II/histidine kinase"/>
    <property type="match status" value="1"/>
</dbReference>
<dbReference type="PRINTS" id="PR00344">
    <property type="entry name" value="BCTRLSENSOR"/>
</dbReference>
<feature type="coiled-coil region" evidence="5">
    <location>
        <begin position="362"/>
        <end position="389"/>
    </location>
</feature>
<evidence type="ECO:0000256" key="1">
    <source>
        <dbReference type="ARBA" id="ARBA00000085"/>
    </source>
</evidence>
<dbReference type="SMART" id="SM00387">
    <property type="entry name" value="HATPase_c"/>
    <property type="match status" value="1"/>
</dbReference>
<keyword evidence="6" id="KW-0472">Membrane</keyword>
<dbReference type="Gene3D" id="1.25.40.10">
    <property type="entry name" value="Tetratricopeptide repeat domain"/>
    <property type="match status" value="2"/>
</dbReference>
<dbReference type="OrthoDB" id="9781208at2"/>
<dbReference type="STRING" id="1220578.FPE01S_04_02410"/>
<proteinExistence type="predicted"/>
<dbReference type="EC" id="2.7.13.3" evidence="2"/>
<evidence type="ECO:0000256" key="7">
    <source>
        <dbReference type="SAM" id="SignalP"/>
    </source>
</evidence>
<evidence type="ECO:0000256" key="6">
    <source>
        <dbReference type="SAM" id="Phobius"/>
    </source>
</evidence>
<name>A0A0E9N5B3_9BACT</name>
<keyword evidence="9" id="KW-0808">Transferase</keyword>